<dbReference type="Proteomes" id="UP000499080">
    <property type="component" value="Unassembled WGS sequence"/>
</dbReference>
<name>A0A4Y2W3Q9_ARAVE</name>
<dbReference type="EMBL" id="BGPR01055324">
    <property type="protein sequence ID" value="GBO31925.1"/>
    <property type="molecule type" value="Genomic_DNA"/>
</dbReference>
<proteinExistence type="predicted"/>
<keyword evidence="3" id="KW-1185">Reference proteome</keyword>
<dbReference type="AlphaFoldDB" id="A0A4Y2W3Q9"/>
<gene>
    <name evidence="2" type="primary">tc1a_149</name>
    <name evidence="2" type="ORF">AVEN_199577_1</name>
</gene>
<organism evidence="2 3">
    <name type="scientific">Araneus ventricosus</name>
    <name type="common">Orbweaver spider</name>
    <name type="synonym">Epeira ventricosa</name>
    <dbReference type="NCBI Taxonomy" id="182803"/>
    <lineage>
        <taxon>Eukaryota</taxon>
        <taxon>Metazoa</taxon>
        <taxon>Ecdysozoa</taxon>
        <taxon>Arthropoda</taxon>
        <taxon>Chelicerata</taxon>
        <taxon>Arachnida</taxon>
        <taxon>Araneae</taxon>
        <taxon>Araneomorphae</taxon>
        <taxon>Entelegynae</taxon>
        <taxon>Araneoidea</taxon>
        <taxon>Araneidae</taxon>
        <taxon>Araneus</taxon>
    </lineage>
</organism>
<accession>A0A4Y2W3Q9</accession>
<evidence type="ECO:0000313" key="2">
    <source>
        <dbReference type="EMBL" id="GBO31925.1"/>
    </source>
</evidence>
<protein>
    <submittedName>
        <fullName evidence="2">Transposable element Tc1 transposase</fullName>
    </submittedName>
</protein>
<feature type="compositionally biased region" description="Basic residues" evidence="1">
    <location>
        <begin position="10"/>
        <end position="23"/>
    </location>
</feature>
<reference evidence="2 3" key="1">
    <citation type="journal article" date="2019" name="Sci. Rep.">
        <title>Orb-weaving spider Araneus ventricosus genome elucidates the spidroin gene catalogue.</title>
        <authorList>
            <person name="Kono N."/>
            <person name="Nakamura H."/>
            <person name="Ohtoshi R."/>
            <person name="Moran D.A.P."/>
            <person name="Shinohara A."/>
            <person name="Yoshida Y."/>
            <person name="Fujiwara M."/>
            <person name="Mori M."/>
            <person name="Tomita M."/>
            <person name="Arakawa K."/>
        </authorList>
    </citation>
    <scope>NUCLEOTIDE SEQUENCE [LARGE SCALE GENOMIC DNA]</scope>
</reference>
<comment type="caution">
    <text evidence="2">The sequence shown here is derived from an EMBL/GenBank/DDBJ whole genome shotgun (WGS) entry which is preliminary data.</text>
</comment>
<feature type="non-terminal residue" evidence="2">
    <location>
        <position position="55"/>
    </location>
</feature>
<sequence length="55" mass="6534">MAQRGQQDRKKQKGTNKNIRHGHNAGQEIEDRRNRRTKRRGGIRFDDNLYVSDNI</sequence>
<feature type="region of interest" description="Disordered" evidence="1">
    <location>
        <begin position="1"/>
        <end position="55"/>
    </location>
</feature>
<evidence type="ECO:0000256" key="1">
    <source>
        <dbReference type="SAM" id="MobiDB-lite"/>
    </source>
</evidence>
<evidence type="ECO:0000313" key="3">
    <source>
        <dbReference type="Proteomes" id="UP000499080"/>
    </source>
</evidence>